<name>S5ZZM3_9SPIR</name>
<dbReference type="GeneID" id="301091362"/>
<sequence length="40" mass="4598">MPRRKKETILSECKYQVIGMDMLAAALPALERAELDMNFL</sequence>
<evidence type="ECO:0000313" key="2">
    <source>
        <dbReference type="Proteomes" id="UP000015620"/>
    </source>
</evidence>
<dbReference type="STRING" id="1291379.TPE_1258"/>
<gene>
    <name evidence="1" type="ORF">TPE_1258</name>
</gene>
<keyword evidence="2" id="KW-1185">Reference proteome</keyword>
<dbReference type="KEGG" id="tped:TPE_1258"/>
<dbReference type="AlphaFoldDB" id="S5ZZM3"/>
<dbReference type="EMBL" id="CP004120">
    <property type="protein sequence ID" value="AGT43753.1"/>
    <property type="molecule type" value="Genomic_DNA"/>
</dbReference>
<accession>S5ZZM3</accession>
<evidence type="ECO:0000313" key="1">
    <source>
        <dbReference type="EMBL" id="AGT43753.1"/>
    </source>
</evidence>
<organism evidence="1 2">
    <name type="scientific">Treponema pedis str. T A4</name>
    <dbReference type="NCBI Taxonomy" id="1291379"/>
    <lineage>
        <taxon>Bacteria</taxon>
        <taxon>Pseudomonadati</taxon>
        <taxon>Spirochaetota</taxon>
        <taxon>Spirochaetia</taxon>
        <taxon>Spirochaetales</taxon>
        <taxon>Treponemataceae</taxon>
        <taxon>Treponema</taxon>
    </lineage>
</organism>
<proteinExistence type="predicted"/>
<dbReference type="Proteomes" id="UP000015620">
    <property type="component" value="Chromosome"/>
</dbReference>
<dbReference type="HOGENOM" id="CLU_3298118_0_0_12"/>
<reference evidence="1 2" key="1">
    <citation type="journal article" date="2013" name="PLoS ONE">
        <title>Genome-Wide Relatedness of Treponema pedis, from Gingiva and Necrotic Skin Lesions of Pigs, with the Human Oral Pathogen Treponema denticola.</title>
        <authorList>
            <person name="Svartstrom O."/>
            <person name="Mushtaq M."/>
            <person name="Pringle M."/>
            <person name="Segerman B."/>
        </authorList>
    </citation>
    <scope>NUCLEOTIDE SEQUENCE [LARGE SCALE GENOMIC DNA]</scope>
    <source>
        <strain evidence="1">T A4</strain>
    </source>
</reference>
<dbReference type="RefSeq" id="WP_020965053.1">
    <property type="nucleotide sequence ID" value="NC_022097.1"/>
</dbReference>
<protein>
    <submittedName>
        <fullName evidence="1">Uncharacterized protein</fullName>
    </submittedName>
</protein>
<dbReference type="PATRIC" id="fig|1291379.3.peg.1255"/>